<gene>
    <name evidence="1" type="ORF">G1H19_08250</name>
</gene>
<dbReference type="EMBL" id="JAAGWK010000010">
    <property type="protein sequence ID" value="NEL53987.1"/>
    <property type="molecule type" value="Genomic_DNA"/>
</dbReference>
<accession>A0A7K3WCB0</accession>
<evidence type="ECO:0000313" key="2">
    <source>
        <dbReference type="Proteomes" id="UP000470470"/>
    </source>
</evidence>
<comment type="caution">
    <text evidence="1">The sequence shown here is derived from an EMBL/GenBank/DDBJ whole genome shotgun (WGS) entry which is preliminary data.</text>
</comment>
<name>A0A7K3WCB0_9ACTN</name>
<dbReference type="AlphaFoldDB" id="A0A7K3WCB0"/>
<reference evidence="1 2" key="1">
    <citation type="submission" date="2020-02" db="EMBL/GenBank/DDBJ databases">
        <title>The whole genome sequence of CPCC 205119.</title>
        <authorList>
            <person name="Jiang Z."/>
        </authorList>
    </citation>
    <scope>NUCLEOTIDE SEQUENCE [LARGE SCALE GENOMIC DNA]</scope>
    <source>
        <strain evidence="1 2">CPCC 205119</strain>
    </source>
</reference>
<keyword evidence="2" id="KW-1185">Reference proteome</keyword>
<proteinExistence type="predicted"/>
<organism evidence="1 2">
    <name type="scientific">Goekera deserti</name>
    <dbReference type="NCBI Taxonomy" id="2497753"/>
    <lineage>
        <taxon>Bacteria</taxon>
        <taxon>Bacillati</taxon>
        <taxon>Actinomycetota</taxon>
        <taxon>Actinomycetes</taxon>
        <taxon>Geodermatophilales</taxon>
        <taxon>Geodermatophilaceae</taxon>
        <taxon>Goekera</taxon>
    </lineage>
</organism>
<evidence type="ECO:0000313" key="1">
    <source>
        <dbReference type="EMBL" id="NEL53987.1"/>
    </source>
</evidence>
<dbReference type="Proteomes" id="UP000470470">
    <property type="component" value="Unassembled WGS sequence"/>
</dbReference>
<sequence length="91" mass="9950">MSTVSRHGADLLGHRVELEFDRKLSVVNRARLFVDGVEVDATRVVYGERTLTARLGDGTEVEVALHSGMVGELTRAQLRSPDGSWVDLTGD</sequence>
<protein>
    <submittedName>
        <fullName evidence="1">Uncharacterized protein</fullName>
    </submittedName>
</protein>
<dbReference type="RefSeq" id="WP_152729875.1">
    <property type="nucleotide sequence ID" value="NZ_JAABOZ010000002.1"/>
</dbReference>